<name>A0AAW2Z5L0_9EUKA</name>
<dbReference type="AlphaFoldDB" id="A0AAW2Z5L0"/>
<dbReference type="Pfam" id="PF11369">
    <property type="entry name" value="DUF3160"/>
    <property type="match status" value="1"/>
</dbReference>
<dbReference type="SMART" id="SM01325">
    <property type="entry name" value="DUF3160"/>
    <property type="match status" value="1"/>
</dbReference>
<reference evidence="1 2" key="1">
    <citation type="submission" date="2024-03" db="EMBL/GenBank/DDBJ databases">
        <title>The Acrasis kona genome and developmental transcriptomes reveal deep origins of eukaryotic multicellular pathways.</title>
        <authorList>
            <person name="Sheikh S."/>
            <person name="Fu C.-J."/>
            <person name="Brown M.W."/>
            <person name="Baldauf S.L."/>
        </authorList>
    </citation>
    <scope>NUCLEOTIDE SEQUENCE [LARGE SCALE GENOMIC DNA]</scope>
    <source>
        <strain evidence="1 2">ATCC MYA-3509</strain>
    </source>
</reference>
<sequence>MKFRDGLEYQGKLEAIHQIVNKIMNQESLVNQSTYMMWLDVFRGIHKEEDQLLFNKNVPQAFKTKAWAMKDVETELSSWSQLRHDTVLYVEEPYGAYLGCDYPDAYVDPRPAAWNAIRKMANALADSLDLFHGTKTVHSKVSNKKQEGHDLHSYFEDEQKNSVAHFRNFGYIAQRLADISEKQLRDEKQSEQDTLFLKSIVHDWKYSSGVPYGATGWYNELFLKGIDDSKNWNPVVSDVFTVPPDPAFKDDTMKVLTEGVGNINTMYLALDFVNGKKIMFVGPVYSHYEFYQSSRMSDSEWRQSINNYQTPPHPEWTREYLVPGINPESPGYVKDTEYQY</sequence>
<comment type="caution">
    <text evidence="1">The sequence shown here is derived from an EMBL/GenBank/DDBJ whole genome shotgun (WGS) entry which is preliminary data.</text>
</comment>
<evidence type="ECO:0000313" key="1">
    <source>
        <dbReference type="EMBL" id="KAL0484609.1"/>
    </source>
</evidence>
<keyword evidence="2" id="KW-1185">Reference proteome</keyword>
<evidence type="ECO:0000313" key="2">
    <source>
        <dbReference type="Proteomes" id="UP001431209"/>
    </source>
</evidence>
<proteinExistence type="predicted"/>
<accession>A0AAW2Z5L0</accession>
<protein>
    <submittedName>
        <fullName evidence="1">Uncharacterized protein</fullName>
    </submittedName>
</protein>
<gene>
    <name evidence="1" type="ORF">AKO1_003440</name>
</gene>
<dbReference type="Proteomes" id="UP001431209">
    <property type="component" value="Unassembled WGS sequence"/>
</dbReference>
<dbReference type="InterPro" id="IPR022601">
    <property type="entry name" value="DUF3160"/>
</dbReference>
<organism evidence="1 2">
    <name type="scientific">Acrasis kona</name>
    <dbReference type="NCBI Taxonomy" id="1008807"/>
    <lineage>
        <taxon>Eukaryota</taxon>
        <taxon>Discoba</taxon>
        <taxon>Heterolobosea</taxon>
        <taxon>Tetramitia</taxon>
        <taxon>Eutetramitia</taxon>
        <taxon>Acrasidae</taxon>
        <taxon>Acrasis</taxon>
    </lineage>
</organism>
<dbReference type="EMBL" id="JAOPGA020001056">
    <property type="protein sequence ID" value="KAL0484609.1"/>
    <property type="molecule type" value="Genomic_DNA"/>
</dbReference>